<keyword evidence="2" id="KW-1185">Reference proteome</keyword>
<name>A0ABD1YT69_9MARC</name>
<accession>A0ABD1YT69</accession>
<dbReference type="Proteomes" id="UP001605036">
    <property type="component" value="Unassembled WGS sequence"/>
</dbReference>
<protein>
    <submittedName>
        <fullName evidence="1">Uncharacterized protein</fullName>
    </submittedName>
</protein>
<reference evidence="1 2" key="1">
    <citation type="submission" date="2024-09" db="EMBL/GenBank/DDBJ databases">
        <title>Chromosome-scale assembly of Riccia fluitans.</title>
        <authorList>
            <person name="Paukszto L."/>
            <person name="Sawicki J."/>
            <person name="Karawczyk K."/>
            <person name="Piernik-Szablinska J."/>
            <person name="Szczecinska M."/>
            <person name="Mazdziarz M."/>
        </authorList>
    </citation>
    <scope>NUCLEOTIDE SEQUENCE [LARGE SCALE GENOMIC DNA]</scope>
    <source>
        <strain evidence="1">Rf_01</strain>
        <tissue evidence="1">Aerial parts of the thallus</tissue>
    </source>
</reference>
<organism evidence="1 2">
    <name type="scientific">Riccia fluitans</name>
    <dbReference type="NCBI Taxonomy" id="41844"/>
    <lineage>
        <taxon>Eukaryota</taxon>
        <taxon>Viridiplantae</taxon>
        <taxon>Streptophyta</taxon>
        <taxon>Embryophyta</taxon>
        <taxon>Marchantiophyta</taxon>
        <taxon>Marchantiopsida</taxon>
        <taxon>Marchantiidae</taxon>
        <taxon>Marchantiales</taxon>
        <taxon>Ricciaceae</taxon>
        <taxon>Riccia</taxon>
    </lineage>
</organism>
<evidence type="ECO:0000313" key="1">
    <source>
        <dbReference type="EMBL" id="KAL2633963.1"/>
    </source>
</evidence>
<proteinExistence type="predicted"/>
<dbReference type="AlphaFoldDB" id="A0ABD1YT69"/>
<dbReference type="EMBL" id="JBHFFA010000003">
    <property type="protein sequence ID" value="KAL2633963.1"/>
    <property type="molecule type" value="Genomic_DNA"/>
</dbReference>
<gene>
    <name evidence="1" type="ORF">R1flu_005442</name>
</gene>
<evidence type="ECO:0000313" key="2">
    <source>
        <dbReference type="Proteomes" id="UP001605036"/>
    </source>
</evidence>
<sequence>MVTQVLGDCWNASCFRGLIRIRFAVATRHFRLGVQVRISEVKVLLLLASVASYPIVLVGCDRWRQWKLQRMPSSFRRSSPIRPSHFEANLLFLKSRDTEATTVHLLYSPAASVRNSPTHDAIIPKIQTDT</sequence>
<comment type="caution">
    <text evidence="1">The sequence shown here is derived from an EMBL/GenBank/DDBJ whole genome shotgun (WGS) entry which is preliminary data.</text>
</comment>